<organism evidence="1 2">
    <name type="scientific">Nibea albiflora</name>
    <name type="common">Yellow drum</name>
    <name type="synonym">Corvina albiflora</name>
    <dbReference type="NCBI Taxonomy" id="240163"/>
    <lineage>
        <taxon>Eukaryota</taxon>
        <taxon>Metazoa</taxon>
        <taxon>Chordata</taxon>
        <taxon>Craniata</taxon>
        <taxon>Vertebrata</taxon>
        <taxon>Euteleostomi</taxon>
        <taxon>Actinopterygii</taxon>
        <taxon>Neopterygii</taxon>
        <taxon>Teleostei</taxon>
        <taxon>Neoteleostei</taxon>
        <taxon>Acanthomorphata</taxon>
        <taxon>Eupercaria</taxon>
        <taxon>Sciaenidae</taxon>
        <taxon>Nibea</taxon>
    </lineage>
</organism>
<name>A0ACB7FBU9_NIBAL</name>
<reference evidence="1" key="1">
    <citation type="submission" date="2020-04" db="EMBL/GenBank/DDBJ databases">
        <title>A chromosome-scale assembly and high-density genetic map of the yellow drum (Nibea albiflora) genome.</title>
        <authorList>
            <person name="Xu D."/>
            <person name="Zhang W."/>
            <person name="Chen R."/>
            <person name="Tan P."/>
            <person name="Wang L."/>
            <person name="Song H."/>
            <person name="Tian L."/>
            <person name="Zhu Q."/>
            <person name="Wang B."/>
        </authorList>
    </citation>
    <scope>NUCLEOTIDE SEQUENCE</scope>
    <source>
        <strain evidence="1">ZJHYS-2018</strain>
    </source>
</reference>
<proteinExistence type="predicted"/>
<keyword evidence="2" id="KW-1185">Reference proteome</keyword>
<dbReference type="Proteomes" id="UP000805704">
    <property type="component" value="Chromosome 13"/>
</dbReference>
<dbReference type="EMBL" id="CM024801">
    <property type="protein sequence ID" value="KAG8011682.1"/>
    <property type="molecule type" value="Genomic_DNA"/>
</dbReference>
<evidence type="ECO:0000313" key="2">
    <source>
        <dbReference type="Proteomes" id="UP000805704"/>
    </source>
</evidence>
<sequence length="92" mass="10296">MALHIRNGGLHVCGCCKRARSPQGRCQDFDEYFSISRFPLSALAFVLQANPSDCEEILGRHLPQVIIEVPVTQRPLHTAINSAEEAVFRPHK</sequence>
<protein>
    <submittedName>
        <fullName evidence="1">Uncharacterized protein</fullName>
    </submittedName>
</protein>
<accession>A0ACB7FBU9</accession>
<evidence type="ECO:0000313" key="1">
    <source>
        <dbReference type="EMBL" id="KAG8011682.1"/>
    </source>
</evidence>
<gene>
    <name evidence="1" type="ORF">GBF38_003964</name>
</gene>
<comment type="caution">
    <text evidence="1">The sequence shown here is derived from an EMBL/GenBank/DDBJ whole genome shotgun (WGS) entry which is preliminary data.</text>
</comment>